<name>A0A6B3LX05_9BACT</name>
<keyword evidence="2" id="KW-1185">Reference proteome</keyword>
<protein>
    <submittedName>
        <fullName evidence="1">Uncharacterized protein</fullName>
    </submittedName>
</protein>
<evidence type="ECO:0000313" key="2">
    <source>
        <dbReference type="Proteomes" id="UP000474777"/>
    </source>
</evidence>
<dbReference type="Proteomes" id="UP000474777">
    <property type="component" value="Unassembled WGS sequence"/>
</dbReference>
<comment type="caution">
    <text evidence="1">The sequence shown here is derived from an EMBL/GenBank/DDBJ whole genome shotgun (WGS) entry which is preliminary data.</text>
</comment>
<reference evidence="1 2" key="1">
    <citation type="submission" date="2020-02" db="EMBL/GenBank/DDBJ databases">
        <authorList>
            <person name="Kim M.K."/>
        </authorList>
    </citation>
    <scope>NUCLEOTIDE SEQUENCE [LARGE SCALE GENOMIC DNA]</scope>
    <source>
        <strain evidence="1 2">BT327</strain>
    </source>
</reference>
<proteinExistence type="predicted"/>
<sequence length="187" mass="20688">MLATVLPKPVLFHPLKHHIGYVRAFIHEQTIHSAAGIGTALRSIGQSQLDFYTGSMLPLQVAQEVILHLQQHNILAPEAFYSYLISGGEHYQTIMLSDGTDWVLRWGVVAERYVHLHPARYAAQTIRVKAVSLKTAIAAIVAAAQTNYSIDLKLVNKVRTEWLQLPPLTVLTPAEGAGKLITLLQQP</sequence>
<dbReference type="AlphaFoldDB" id="A0A6B3LX05"/>
<organism evidence="1 2">
    <name type="scientific">Pontibacter burrus</name>
    <dbReference type="NCBI Taxonomy" id="2704466"/>
    <lineage>
        <taxon>Bacteria</taxon>
        <taxon>Pseudomonadati</taxon>
        <taxon>Bacteroidota</taxon>
        <taxon>Cytophagia</taxon>
        <taxon>Cytophagales</taxon>
        <taxon>Hymenobacteraceae</taxon>
        <taxon>Pontibacter</taxon>
    </lineage>
</organism>
<accession>A0A6B3LX05</accession>
<dbReference type="EMBL" id="JAAGWD010000010">
    <property type="protein sequence ID" value="NEM99475.1"/>
    <property type="molecule type" value="Genomic_DNA"/>
</dbReference>
<gene>
    <name evidence="1" type="ORF">GXP69_17395</name>
</gene>
<evidence type="ECO:0000313" key="1">
    <source>
        <dbReference type="EMBL" id="NEM99475.1"/>
    </source>
</evidence>